<evidence type="ECO:0000313" key="1">
    <source>
        <dbReference type="EMBL" id="CAE8723571.1"/>
    </source>
</evidence>
<dbReference type="EMBL" id="CAJNNW010034690">
    <property type="protein sequence ID" value="CAE8723571.1"/>
    <property type="molecule type" value="Genomic_DNA"/>
</dbReference>
<dbReference type="Proteomes" id="UP000626109">
    <property type="component" value="Unassembled WGS sequence"/>
</dbReference>
<comment type="caution">
    <text evidence="1">The sequence shown here is derived from an EMBL/GenBank/DDBJ whole genome shotgun (WGS) entry which is preliminary data.</text>
</comment>
<gene>
    <name evidence="1" type="ORF">PGLA2088_LOCUS43230</name>
</gene>
<accession>A0A813LII2</accession>
<name>A0A813LII2_POLGL</name>
<evidence type="ECO:0000313" key="2">
    <source>
        <dbReference type="Proteomes" id="UP000626109"/>
    </source>
</evidence>
<protein>
    <submittedName>
        <fullName evidence="1">Uncharacterized protein</fullName>
    </submittedName>
</protein>
<proteinExistence type="predicted"/>
<feature type="non-terminal residue" evidence="1">
    <location>
        <position position="1"/>
    </location>
</feature>
<organism evidence="1 2">
    <name type="scientific">Polarella glacialis</name>
    <name type="common">Dinoflagellate</name>
    <dbReference type="NCBI Taxonomy" id="89957"/>
    <lineage>
        <taxon>Eukaryota</taxon>
        <taxon>Sar</taxon>
        <taxon>Alveolata</taxon>
        <taxon>Dinophyceae</taxon>
        <taxon>Suessiales</taxon>
        <taxon>Suessiaceae</taxon>
        <taxon>Polarella</taxon>
    </lineage>
</organism>
<reference evidence="1" key="1">
    <citation type="submission" date="2021-02" db="EMBL/GenBank/DDBJ databases">
        <authorList>
            <person name="Dougan E. K."/>
            <person name="Rhodes N."/>
            <person name="Thang M."/>
            <person name="Chan C."/>
        </authorList>
    </citation>
    <scope>NUCLEOTIDE SEQUENCE</scope>
</reference>
<sequence length="90" mass="9427">AQTAEPETFAQTGQPLLNLQPTLRAVCGLVQAQRQQLIALGTDGGTVVASAAQVVRQTVHSVLAADVLPPILLRSPAVHDILQILGDLLE</sequence>
<dbReference type="AlphaFoldDB" id="A0A813LII2"/>
<feature type="non-terminal residue" evidence="1">
    <location>
        <position position="90"/>
    </location>
</feature>